<dbReference type="AlphaFoldDB" id="A0A3Q9GFN5"/>
<proteinExistence type="inferred from homology"/>
<dbReference type="SUPFAM" id="SSF55909">
    <property type="entry name" value="Pentein"/>
    <property type="match status" value="1"/>
</dbReference>
<accession>A0A3Q9GFN5</accession>
<evidence type="ECO:0000313" key="3">
    <source>
        <dbReference type="EMBL" id="AZR06723.1"/>
    </source>
</evidence>
<dbReference type="Gene3D" id="3.75.10.10">
    <property type="entry name" value="L-arginine/glycine Amidinotransferase, Chain A"/>
    <property type="match status" value="1"/>
</dbReference>
<dbReference type="PANTHER" id="PTHR47271:SF2">
    <property type="entry name" value="ARGININE DEIMINASE"/>
    <property type="match status" value="1"/>
</dbReference>
<dbReference type="NCBIfam" id="NF002381">
    <property type="entry name" value="PRK01388.1"/>
    <property type="match status" value="1"/>
</dbReference>
<dbReference type="PANTHER" id="PTHR47271">
    <property type="entry name" value="ARGININE DEIMINASE"/>
    <property type="match status" value="1"/>
</dbReference>
<dbReference type="Gene3D" id="1.10.3930.10">
    <property type="entry name" value="Arginine deiminase"/>
    <property type="match status" value="1"/>
</dbReference>
<evidence type="ECO:0000313" key="4">
    <source>
        <dbReference type="Proteomes" id="UP000275951"/>
    </source>
</evidence>
<evidence type="ECO:0000256" key="1">
    <source>
        <dbReference type="ARBA" id="ARBA00010206"/>
    </source>
</evidence>
<reference evidence="3 4" key="1">
    <citation type="submission" date="2018-11" db="EMBL/GenBank/DDBJ databases">
        <title>Multidrug-resistant genes are associated with an 42-kb island TGI1 carrying a complex class 1 integron in a Trueperella pyogenes.</title>
        <authorList>
            <person name="Dong W."/>
        </authorList>
    </citation>
    <scope>NUCLEOTIDE SEQUENCE [LARGE SCALE GENOMIC DNA]</scope>
    <source>
        <strain evidence="3 4">TP4</strain>
    </source>
</reference>
<dbReference type="EC" id="3.5.3.6" evidence="3"/>
<dbReference type="GO" id="GO:0016990">
    <property type="term" value="F:arginine deiminase activity"/>
    <property type="evidence" value="ECO:0007669"/>
    <property type="project" value="UniProtKB-EC"/>
</dbReference>
<dbReference type="GO" id="GO:0019546">
    <property type="term" value="P:L-arginine deiminase pathway"/>
    <property type="evidence" value="ECO:0007669"/>
    <property type="project" value="TreeGrafter"/>
</dbReference>
<dbReference type="Proteomes" id="UP000275951">
    <property type="component" value="Chromosome"/>
</dbReference>
<name>A0A3Q9GFN5_9ACTO</name>
<keyword evidence="2 3" id="KW-0378">Hydrolase</keyword>
<sequence>MTYRISSEVGKLRQVILHRPGREMDRLTPTNKDELLFDDILWTSQGQKEHDVFAQALRDEGAEVLYLDQLLAETLQVQEAREWVSAETFEQRWYGVTGIEMMREYADSLNAKELAELFIAGMTKAELVEKVGHLPSAYIDRSADDFMILRCLPNHLFTRDTSCWIYNGVSVNSMQKPARQRETINIQAIYRWHPRFANSDFSLWSKGLEDGPATIEGGDVAVIGNGAVLVGISERTTAAGFERLGQALLAGSEEITSVTGVLMKEERAQMHLDTVMTMVNEDTFLKYKHLGMLPTITLTRGAHGNIAAKTNHGEEMHEVLAAALGLKTINVLTTPEDDFAAERGQWNDACNVFTVEPNVVVAYDRNPTANEYLQSRGIRVIAVPGAELGRGRGGPRCMSCPTLRDDI</sequence>
<evidence type="ECO:0000256" key="2">
    <source>
        <dbReference type="ARBA" id="ARBA00022801"/>
    </source>
</evidence>
<dbReference type="RefSeq" id="WP_099980178.1">
    <property type="nucleotide sequence ID" value="NZ_CP033905.1"/>
</dbReference>
<gene>
    <name evidence="3" type="ORF">EBQ10_05040</name>
</gene>
<protein>
    <submittedName>
        <fullName evidence="3">Arginine deiminase</fullName>
        <ecNumber evidence="3">3.5.3.6</ecNumber>
    </submittedName>
</protein>
<dbReference type="Pfam" id="PF02274">
    <property type="entry name" value="ADI"/>
    <property type="match status" value="1"/>
</dbReference>
<organism evidence="3 4">
    <name type="scientific">Trueperella pyogenes</name>
    <dbReference type="NCBI Taxonomy" id="1661"/>
    <lineage>
        <taxon>Bacteria</taxon>
        <taxon>Bacillati</taxon>
        <taxon>Actinomycetota</taxon>
        <taxon>Actinomycetes</taxon>
        <taxon>Actinomycetales</taxon>
        <taxon>Actinomycetaceae</taxon>
        <taxon>Trueperella</taxon>
    </lineage>
</organism>
<dbReference type="InterPro" id="IPR003876">
    <property type="entry name" value="Arg_deiminase"/>
</dbReference>
<dbReference type="PRINTS" id="PR01466">
    <property type="entry name" value="ARGDEIMINASE"/>
</dbReference>
<comment type="similarity">
    <text evidence="1">Belongs to the arginine deiminase family.</text>
</comment>
<dbReference type="EMBL" id="CP033905">
    <property type="protein sequence ID" value="AZR06723.1"/>
    <property type="molecule type" value="Genomic_DNA"/>
</dbReference>
<dbReference type="PIRSF" id="PIRSF006356">
    <property type="entry name" value="Arg_deiminase"/>
    <property type="match status" value="1"/>
</dbReference>